<gene>
    <name evidence="2" type="ORF">FPOA_01672</name>
</gene>
<evidence type="ECO:0000313" key="2">
    <source>
        <dbReference type="EMBL" id="OBS27730.1"/>
    </source>
</evidence>
<dbReference type="AlphaFoldDB" id="A0A1B8B4T4"/>
<dbReference type="Proteomes" id="UP000091967">
    <property type="component" value="Unassembled WGS sequence"/>
</dbReference>
<feature type="compositionally biased region" description="Acidic residues" evidence="1">
    <location>
        <begin position="259"/>
        <end position="281"/>
    </location>
</feature>
<sequence>MRVTTTILETPPPNMLSYSSNPPASPPPGKPASWTWTCRHCRSTWKLAVTRRCLRCIKTKTLGGSKMIGRSRTSPERRQHSIKKHRGTRPAENHDYDYWTVHNDWRRFRSAYNTDPEEWRHQNKRELATLRGEKRRVMKAQIETRRRTDMTQQRLARMLSNTHNCEIDCDYPSQCHSERFEAMMNRPDEVVTGTMSMGIPVYGEDGRNIGKLPLCGLIPEFDQQMTEPEELDNEDEILAAYEDDEKDDWFATSQFSPDSSDEEDEDQEKQEENDEEQEEHDEEHKEGQGEEHDEHEKGEDDEEDEEEGFSGLQLVYP</sequence>
<organism evidence="2 3">
    <name type="scientific">Fusarium poae</name>
    <dbReference type="NCBI Taxonomy" id="36050"/>
    <lineage>
        <taxon>Eukaryota</taxon>
        <taxon>Fungi</taxon>
        <taxon>Dikarya</taxon>
        <taxon>Ascomycota</taxon>
        <taxon>Pezizomycotina</taxon>
        <taxon>Sordariomycetes</taxon>
        <taxon>Hypocreomycetidae</taxon>
        <taxon>Hypocreales</taxon>
        <taxon>Nectriaceae</taxon>
        <taxon>Fusarium</taxon>
    </lineage>
</organism>
<reference evidence="2 3" key="1">
    <citation type="submission" date="2016-06" db="EMBL/GenBank/DDBJ databases">
        <title>Living apart together: crosstalk between the core and supernumerary genomes in a fungal plant pathogen.</title>
        <authorList>
            <person name="Vanheule A."/>
            <person name="Audenaert K."/>
            <person name="Warris S."/>
            <person name="Van De Geest H."/>
            <person name="Schijlen E."/>
            <person name="Hofte M."/>
            <person name="De Saeger S."/>
            <person name="Haesaert G."/>
            <person name="Waalwijk C."/>
            <person name="Van Der Lee T."/>
        </authorList>
    </citation>
    <scope>NUCLEOTIDE SEQUENCE [LARGE SCALE GENOMIC DNA]</scope>
    <source>
        <strain evidence="2 3">2516</strain>
    </source>
</reference>
<proteinExistence type="predicted"/>
<feature type="region of interest" description="Disordered" evidence="1">
    <location>
        <begin position="65"/>
        <end position="90"/>
    </location>
</feature>
<dbReference type="STRING" id="36050.A0A1B8B4T4"/>
<name>A0A1B8B4T4_FUSPO</name>
<protein>
    <submittedName>
        <fullName evidence="2">Uncharacterized protein</fullName>
    </submittedName>
</protein>
<accession>A0A1B8B4T4</accession>
<feature type="compositionally biased region" description="Acidic residues" evidence="1">
    <location>
        <begin position="299"/>
        <end position="308"/>
    </location>
</feature>
<dbReference type="EMBL" id="LYXU01000001">
    <property type="protein sequence ID" value="OBS27730.1"/>
    <property type="molecule type" value="Genomic_DNA"/>
</dbReference>
<feature type="region of interest" description="Disordered" evidence="1">
    <location>
        <begin position="1"/>
        <end position="32"/>
    </location>
</feature>
<feature type="region of interest" description="Disordered" evidence="1">
    <location>
        <begin position="243"/>
        <end position="317"/>
    </location>
</feature>
<dbReference type="OrthoDB" id="5396104at2759"/>
<evidence type="ECO:0000256" key="1">
    <source>
        <dbReference type="SAM" id="MobiDB-lite"/>
    </source>
</evidence>
<keyword evidence="3" id="KW-1185">Reference proteome</keyword>
<evidence type="ECO:0000313" key="3">
    <source>
        <dbReference type="Proteomes" id="UP000091967"/>
    </source>
</evidence>
<dbReference type="OMA" id="LECGHEM"/>
<feature type="compositionally biased region" description="Basic and acidic residues" evidence="1">
    <location>
        <begin position="282"/>
        <end position="298"/>
    </location>
</feature>
<comment type="caution">
    <text evidence="2">The sequence shown here is derived from an EMBL/GenBank/DDBJ whole genome shotgun (WGS) entry which is preliminary data.</text>
</comment>